<evidence type="ECO:0000313" key="2">
    <source>
        <dbReference type="EMBL" id="QED28147.1"/>
    </source>
</evidence>
<dbReference type="KEGG" id="bbae:FRD01_13085"/>
<dbReference type="OrthoDB" id="5477399at2"/>
<proteinExistence type="predicted"/>
<sequence>MRSKSIILLASFAAMFLVSCSNEGIEGPESNDIGKTEFASAELPAFPDSADRLEIDSEHVEVLHALRVESGRTLVLTPVPEHGVRVLDLSDSGNPEVVASLDIIGRPLALHDLGRWVGLVYQGWGRTELVVIDVADMTNPEITGRLEVQGGYSKSVILGSRIELLMSVSESRELIPVTISDTGVPMLGTPREFESSTTLEFSNDEHMVLVTRVTSPSPTTGENNLTPQEGAQVHVLDAEGGWGTIELGGPVKKVDLRGHILRVGFDPSHTGSYAITHILRTFDISDLTDIRMVADRILPGSSSPIFVSGGAVYGDTFLPIDALGQIGTVATIEIDWWSEKTREVDNGRRLLIVEPENPGSGPAKISVELYDVEDLTNPSLVASNLFEVQNPDELGLQITQIHVLENSVSVLADDQVTEETGLLVVPYSGALQLFTFSSSTVTVRGAIETYGDVELNVIELEDDLAILNGGAVSLHGLADLEAPVEKSVLELAPTITNVLEFNGHIVRRHKDFNYNSGAAPIGSSTDRLEIVPSDDIYGDALATIDIPTQASLHKVGTVLVSTISEWGATWEDVNTTIDIWDMSNPIAPAPAPSIFTSDLKRSHSLEIGSDQYRSGPQQSIFAVNQSLVFLQRDITQIPHSGQTPFQSWATVKLHALDLSDLSQPAFAQSVDFAPDRVHSIVADGAKLHVTTWEPFQVPGDQREYRRHFLKTVDYSMPGAPLVSDAVQVPGQVLHVDGNMVITADGQYASDGGVDARINRLRLEDDVAVLEASHDVELRDAHDVRLVGGHVLVSHTERWGESLTLDVIALPGLEVASSTPISDYLTSVVGWTDRHIVYASRGIVAVDVENASSPTLMPANVSAWQRQMIRVGDTLIIAAGRSGIIQL</sequence>
<evidence type="ECO:0000256" key="1">
    <source>
        <dbReference type="SAM" id="SignalP"/>
    </source>
</evidence>
<reference evidence="2 3" key="1">
    <citation type="submission" date="2019-08" db="EMBL/GenBank/DDBJ databases">
        <authorList>
            <person name="Liang Q."/>
        </authorList>
    </citation>
    <scope>NUCLEOTIDE SEQUENCE [LARGE SCALE GENOMIC DNA]</scope>
    <source>
        <strain evidence="2 3">V1718</strain>
    </source>
</reference>
<feature type="chain" id="PRO_5023111800" evidence="1">
    <location>
        <begin position="24"/>
        <end position="886"/>
    </location>
</feature>
<gene>
    <name evidence="2" type="ORF">FRD01_13085</name>
</gene>
<dbReference type="EMBL" id="CP042467">
    <property type="protein sequence ID" value="QED28147.1"/>
    <property type="molecule type" value="Genomic_DNA"/>
</dbReference>
<name>A0A5B8XSH4_9DELT</name>
<dbReference type="Proteomes" id="UP000321595">
    <property type="component" value="Chromosome"/>
</dbReference>
<evidence type="ECO:0000313" key="3">
    <source>
        <dbReference type="Proteomes" id="UP000321595"/>
    </source>
</evidence>
<keyword evidence="3" id="KW-1185">Reference proteome</keyword>
<protein>
    <submittedName>
        <fullName evidence="2">Uncharacterized protein</fullName>
    </submittedName>
</protein>
<keyword evidence="1" id="KW-0732">Signal</keyword>
<feature type="signal peptide" evidence="1">
    <location>
        <begin position="1"/>
        <end position="23"/>
    </location>
</feature>
<dbReference type="PROSITE" id="PS51257">
    <property type="entry name" value="PROKAR_LIPOPROTEIN"/>
    <property type="match status" value="1"/>
</dbReference>
<dbReference type="AlphaFoldDB" id="A0A5B8XSH4"/>
<organism evidence="2 3">
    <name type="scientific">Microvenator marinus</name>
    <dbReference type="NCBI Taxonomy" id="2600177"/>
    <lineage>
        <taxon>Bacteria</taxon>
        <taxon>Deltaproteobacteria</taxon>
        <taxon>Bradymonadales</taxon>
        <taxon>Microvenatoraceae</taxon>
        <taxon>Microvenator</taxon>
    </lineage>
</organism>
<accession>A0A5B8XSH4</accession>
<dbReference type="RefSeq" id="WP_146960313.1">
    <property type="nucleotide sequence ID" value="NZ_CP042467.1"/>
</dbReference>